<dbReference type="AlphaFoldDB" id="A0A1M6K401"/>
<dbReference type="RefSeq" id="WP_073146567.1">
    <property type="nucleotide sequence ID" value="NZ_FRAG01000002.1"/>
</dbReference>
<keyword evidence="1" id="KW-1133">Transmembrane helix</keyword>
<evidence type="ECO:0000313" key="3">
    <source>
        <dbReference type="Proteomes" id="UP000184465"/>
    </source>
</evidence>
<dbReference type="Proteomes" id="UP000184465">
    <property type="component" value="Unassembled WGS sequence"/>
</dbReference>
<accession>A0A1M6K401</accession>
<evidence type="ECO:0000256" key="1">
    <source>
        <dbReference type="SAM" id="Phobius"/>
    </source>
</evidence>
<protein>
    <submittedName>
        <fullName evidence="2">Uncharacterized protein</fullName>
    </submittedName>
</protein>
<sequence length="117" mass="13410">MNSEYLGLFNIEYLSSVTGMVMAVNLITQIIKEIFLMNNEDKRIPKILSLAASFFIVSLHHINIFTNNKQIFHNSIIELIFLIILNSFLVTGLSMGNYKILGLTKERSIKQMKQKNS</sequence>
<reference evidence="2 3" key="1">
    <citation type="submission" date="2016-11" db="EMBL/GenBank/DDBJ databases">
        <authorList>
            <person name="Jaros S."/>
            <person name="Januszkiewicz K."/>
            <person name="Wedrychowicz H."/>
        </authorList>
    </citation>
    <scope>NUCLEOTIDE SEQUENCE [LARGE SCALE GENOMIC DNA]</scope>
    <source>
        <strain evidence="2 3">DSM 15212</strain>
    </source>
</reference>
<organism evidence="2 3">
    <name type="scientific">Paramaledivibacter caminithermalis (strain DSM 15212 / CIP 107654 / DViRD3)</name>
    <name type="common">Clostridium caminithermale</name>
    <dbReference type="NCBI Taxonomy" id="1121301"/>
    <lineage>
        <taxon>Bacteria</taxon>
        <taxon>Bacillati</taxon>
        <taxon>Bacillota</taxon>
        <taxon>Clostridia</taxon>
        <taxon>Peptostreptococcales</taxon>
        <taxon>Caminicellaceae</taxon>
        <taxon>Paramaledivibacter</taxon>
    </lineage>
</organism>
<dbReference type="OrthoDB" id="1954669at2"/>
<keyword evidence="1" id="KW-0472">Membrane</keyword>
<proteinExistence type="predicted"/>
<keyword evidence="3" id="KW-1185">Reference proteome</keyword>
<dbReference type="EMBL" id="FRAG01000002">
    <property type="protein sequence ID" value="SHJ53667.1"/>
    <property type="molecule type" value="Genomic_DNA"/>
</dbReference>
<feature type="transmembrane region" description="Helical" evidence="1">
    <location>
        <begin position="47"/>
        <end position="64"/>
    </location>
</feature>
<feature type="transmembrane region" description="Helical" evidence="1">
    <location>
        <begin position="76"/>
        <end position="98"/>
    </location>
</feature>
<feature type="transmembrane region" description="Helical" evidence="1">
    <location>
        <begin position="6"/>
        <end position="27"/>
    </location>
</feature>
<keyword evidence="1" id="KW-0812">Transmembrane</keyword>
<evidence type="ECO:0000313" key="2">
    <source>
        <dbReference type="EMBL" id="SHJ53667.1"/>
    </source>
</evidence>
<gene>
    <name evidence="2" type="ORF">SAMN02745912_00250</name>
</gene>
<name>A0A1M6K401_PARC5</name>